<dbReference type="EMBL" id="CP022388">
    <property type="protein sequence ID" value="ATA91657.1"/>
    <property type="molecule type" value="Genomic_DNA"/>
</dbReference>
<evidence type="ECO:0000259" key="2">
    <source>
        <dbReference type="Pfam" id="PF12146"/>
    </source>
</evidence>
<evidence type="ECO:0000313" key="4">
    <source>
        <dbReference type="Proteomes" id="UP000243136"/>
    </source>
</evidence>
<sequence length="314" mass="34987">MKIMKALLVVLSVLFLTVINAQEVKKSQEIQLTNGDFAIDGVLQLPDKIKSPLLIYVPGSGNIDRNGNQPNTFVQASYIQQLADSLVAKGIAIFRYDKRTANTKNKALLSQSICFEDFVSDVKAIISYFRNDERFSSVNLLGHSQGALVAMLAIDSDISRLICVAGPSENVEQTLVAQLRKQSPALADKAKEHFQELMETGNIAQVHPFLISIFAPVNLKFLQSYNKYTPIQEIRKLQLPVLIVNGTSDLQVSPADAKKMHTVASDSRLVIIENMTHVLKIANNLYENQQTYINPKYPIPTELVKQITDFLTQN</sequence>
<dbReference type="Proteomes" id="UP000243136">
    <property type="component" value="Chromosome"/>
</dbReference>
<dbReference type="GO" id="GO:0052689">
    <property type="term" value="F:carboxylic ester hydrolase activity"/>
    <property type="evidence" value="ECO:0007669"/>
    <property type="project" value="TreeGrafter"/>
</dbReference>
<dbReference type="InterPro" id="IPR053145">
    <property type="entry name" value="AB_hydrolase_Est10"/>
</dbReference>
<name>A0A250G624_9FLAO</name>
<dbReference type="SUPFAM" id="SSF53474">
    <property type="entry name" value="alpha/beta-Hydrolases"/>
    <property type="match status" value="1"/>
</dbReference>
<dbReference type="PANTHER" id="PTHR43265:SF1">
    <property type="entry name" value="ESTERASE ESTD"/>
    <property type="match status" value="1"/>
</dbReference>
<gene>
    <name evidence="3" type="ORF">CGC56_05395</name>
</gene>
<dbReference type="InterPro" id="IPR022742">
    <property type="entry name" value="Hydrolase_4"/>
</dbReference>
<proteinExistence type="predicted"/>
<dbReference type="Gene3D" id="3.40.50.1820">
    <property type="entry name" value="alpha/beta hydrolase"/>
    <property type="match status" value="1"/>
</dbReference>
<keyword evidence="3" id="KW-0378">Hydrolase</keyword>
<keyword evidence="1" id="KW-0732">Signal</keyword>
<dbReference type="Pfam" id="PF12146">
    <property type="entry name" value="Hydrolase_4"/>
    <property type="match status" value="1"/>
</dbReference>
<feature type="signal peptide" evidence="1">
    <location>
        <begin position="1"/>
        <end position="21"/>
    </location>
</feature>
<reference evidence="4" key="1">
    <citation type="submission" date="2017-06" db="EMBL/GenBank/DDBJ databases">
        <title>Capnocytophaga spp. assemblies.</title>
        <authorList>
            <person name="Gulvik C.A."/>
        </authorList>
    </citation>
    <scope>NUCLEOTIDE SEQUENCE [LARGE SCALE GENOMIC DNA]</scope>
    <source>
        <strain evidence="4">H5594</strain>
    </source>
</reference>
<dbReference type="InterPro" id="IPR029058">
    <property type="entry name" value="AB_hydrolase_fold"/>
</dbReference>
<evidence type="ECO:0000313" key="3">
    <source>
        <dbReference type="EMBL" id="ATA91657.1"/>
    </source>
</evidence>
<organism evidence="3 4">
    <name type="scientific">Capnocytophaga canimorsus</name>
    <dbReference type="NCBI Taxonomy" id="28188"/>
    <lineage>
        <taxon>Bacteria</taxon>
        <taxon>Pseudomonadati</taxon>
        <taxon>Bacteroidota</taxon>
        <taxon>Flavobacteriia</taxon>
        <taxon>Flavobacteriales</taxon>
        <taxon>Flavobacteriaceae</taxon>
        <taxon>Capnocytophaga</taxon>
    </lineage>
</organism>
<feature type="chain" id="PRO_5012896906" evidence="1">
    <location>
        <begin position="22"/>
        <end position="314"/>
    </location>
</feature>
<evidence type="ECO:0000256" key="1">
    <source>
        <dbReference type="SAM" id="SignalP"/>
    </source>
</evidence>
<dbReference type="PANTHER" id="PTHR43265">
    <property type="entry name" value="ESTERASE ESTD"/>
    <property type="match status" value="1"/>
</dbReference>
<feature type="domain" description="Serine aminopeptidase S33" evidence="2">
    <location>
        <begin position="78"/>
        <end position="165"/>
    </location>
</feature>
<accession>A0A250G624</accession>
<protein>
    <submittedName>
        <fullName evidence="3">Alpha/beta hydrolase</fullName>
    </submittedName>
</protein>
<dbReference type="AlphaFoldDB" id="A0A250G624"/>